<accession>A0ABN9MT39</accession>
<organism evidence="2 3">
    <name type="scientific">Ranitomeya imitator</name>
    <name type="common">mimic poison frog</name>
    <dbReference type="NCBI Taxonomy" id="111125"/>
    <lineage>
        <taxon>Eukaryota</taxon>
        <taxon>Metazoa</taxon>
        <taxon>Chordata</taxon>
        <taxon>Craniata</taxon>
        <taxon>Vertebrata</taxon>
        <taxon>Euteleostomi</taxon>
        <taxon>Amphibia</taxon>
        <taxon>Batrachia</taxon>
        <taxon>Anura</taxon>
        <taxon>Neobatrachia</taxon>
        <taxon>Hyloidea</taxon>
        <taxon>Dendrobatidae</taxon>
        <taxon>Dendrobatinae</taxon>
        <taxon>Ranitomeya</taxon>
    </lineage>
</organism>
<dbReference type="Pfam" id="PF13358">
    <property type="entry name" value="DDE_3"/>
    <property type="match status" value="1"/>
</dbReference>
<evidence type="ECO:0000259" key="1">
    <source>
        <dbReference type="Pfam" id="PF13358"/>
    </source>
</evidence>
<protein>
    <recommendedName>
        <fullName evidence="1">Tc1-like transposase DDE domain-containing protein</fullName>
    </recommendedName>
</protein>
<comment type="caution">
    <text evidence="2">The sequence shown here is derived from an EMBL/GenBank/DDBJ whole genome shotgun (WGS) entry which is preliminary data.</text>
</comment>
<gene>
    <name evidence="2" type="ORF">RIMI_LOCUS22257112</name>
</gene>
<dbReference type="Gene3D" id="1.10.418.10">
    <property type="entry name" value="Calponin-like domain"/>
    <property type="match status" value="1"/>
</dbReference>
<dbReference type="Gene3D" id="3.30.420.10">
    <property type="entry name" value="Ribonuclease H-like superfamily/Ribonuclease H"/>
    <property type="match status" value="1"/>
</dbReference>
<evidence type="ECO:0000313" key="3">
    <source>
        <dbReference type="Proteomes" id="UP001176940"/>
    </source>
</evidence>
<evidence type="ECO:0000313" key="2">
    <source>
        <dbReference type="EMBL" id="CAJ0967485.1"/>
    </source>
</evidence>
<dbReference type="Proteomes" id="UP001176940">
    <property type="component" value="Unassembled WGS sequence"/>
</dbReference>
<reference evidence="2" key="1">
    <citation type="submission" date="2023-07" db="EMBL/GenBank/DDBJ databases">
        <authorList>
            <person name="Stuckert A."/>
        </authorList>
    </citation>
    <scope>NUCLEOTIDE SEQUENCE</scope>
</reference>
<dbReference type="InterPro" id="IPR038717">
    <property type="entry name" value="Tc1-like_DDE_dom"/>
</dbReference>
<dbReference type="SUPFAM" id="SSF47576">
    <property type="entry name" value="Calponin-homology domain, CH-domain"/>
    <property type="match status" value="1"/>
</dbReference>
<dbReference type="PANTHER" id="PTHR46756">
    <property type="entry name" value="TRANSGELIN"/>
    <property type="match status" value="1"/>
</dbReference>
<proteinExistence type="predicted"/>
<dbReference type="EMBL" id="CAUEEQ010078357">
    <property type="protein sequence ID" value="CAJ0967485.1"/>
    <property type="molecule type" value="Genomic_DNA"/>
</dbReference>
<dbReference type="PANTHER" id="PTHR46756:SF9">
    <property type="entry name" value="GROWTH ARREST-SPECIFIC PROTEIN 2"/>
    <property type="match status" value="1"/>
</dbReference>
<sequence>MQDNARPHVAGVCQQFLQDEGIEAMDWPARSPDLNPIEHILDIMSRTIHQCLVAPQTVQELAEALVQTFPRTMMCTTLSPAARGPGLSDMHQYSQWLAIRHEANLLPMKEDLALWLTNMLGKEVTAETFLEKLDNGALLCLLAETLQGKFQEKLIETQKTYKIR</sequence>
<keyword evidence="3" id="KW-1185">Reference proteome</keyword>
<name>A0ABN9MT39_9NEOB</name>
<dbReference type="InterPro" id="IPR036397">
    <property type="entry name" value="RNaseH_sf"/>
</dbReference>
<dbReference type="InterPro" id="IPR036872">
    <property type="entry name" value="CH_dom_sf"/>
</dbReference>
<feature type="domain" description="Tc1-like transposase DDE" evidence="1">
    <location>
        <begin position="3"/>
        <end position="50"/>
    </location>
</feature>